<keyword evidence="2" id="KW-0813">Transport</keyword>
<dbReference type="Pfam" id="PF07690">
    <property type="entry name" value="MFS_1"/>
    <property type="match status" value="1"/>
</dbReference>
<feature type="transmembrane region" description="Helical" evidence="6">
    <location>
        <begin position="107"/>
        <end position="127"/>
    </location>
</feature>
<feature type="transmembrane region" description="Helical" evidence="6">
    <location>
        <begin position="12"/>
        <end position="38"/>
    </location>
</feature>
<dbReference type="Gene3D" id="1.20.1250.20">
    <property type="entry name" value="MFS general substrate transporter like domains"/>
    <property type="match status" value="1"/>
</dbReference>
<protein>
    <submittedName>
        <fullName evidence="8">TCR/Tet family MFS transporter</fullName>
    </submittedName>
</protein>
<dbReference type="InterPro" id="IPR036259">
    <property type="entry name" value="MFS_trans_sf"/>
</dbReference>
<comment type="subcellular location">
    <subcellularLocation>
        <location evidence="1">Membrane</location>
        <topology evidence="1">Multi-pass membrane protein</topology>
    </subcellularLocation>
</comment>
<dbReference type="PANTHER" id="PTHR23504:SF15">
    <property type="entry name" value="MAJOR FACILITATOR SUPERFAMILY (MFS) PROFILE DOMAIN-CONTAINING PROTEIN"/>
    <property type="match status" value="1"/>
</dbReference>
<feature type="transmembrane region" description="Helical" evidence="6">
    <location>
        <begin position="349"/>
        <end position="367"/>
    </location>
</feature>
<feature type="transmembrane region" description="Helical" evidence="6">
    <location>
        <begin position="220"/>
        <end position="247"/>
    </location>
</feature>
<dbReference type="PANTHER" id="PTHR23504">
    <property type="entry name" value="MAJOR FACILITATOR SUPERFAMILY DOMAIN-CONTAINING PROTEIN 10"/>
    <property type="match status" value="1"/>
</dbReference>
<keyword evidence="5 6" id="KW-0472">Membrane</keyword>
<dbReference type="InterPro" id="IPR001958">
    <property type="entry name" value="Tet-R_TetA/multi-R_MdtG-like"/>
</dbReference>
<dbReference type="PRINTS" id="PR01035">
    <property type="entry name" value="TCRTETA"/>
</dbReference>
<dbReference type="RefSeq" id="WP_291781346.1">
    <property type="nucleotide sequence ID" value="NZ_CP146369.1"/>
</dbReference>
<evidence type="ECO:0000256" key="1">
    <source>
        <dbReference type="ARBA" id="ARBA00004141"/>
    </source>
</evidence>
<evidence type="ECO:0000313" key="9">
    <source>
        <dbReference type="Proteomes" id="UP001363460"/>
    </source>
</evidence>
<dbReference type="InterPro" id="IPR020846">
    <property type="entry name" value="MFS_dom"/>
</dbReference>
<keyword evidence="4 6" id="KW-1133">Transmembrane helix</keyword>
<feature type="domain" description="Major facilitator superfamily (MFS) profile" evidence="7">
    <location>
        <begin position="12"/>
        <end position="427"/>
    </location>
</feature>
<organism evidence="8 9">
    <name type="scientific">Brevundimonas olei</name>
    <dbReference type="NCBI Taxonomy" id="657642"/>
    <lineage>
        <taxon>Bacteria</taxon>
        <taxon>Pseudomonadati</taxon>
        <taxon>Pseudomonadota</taxon>
        <taxon>Alphaproteobacteria</taxon>
        <taxon>Caulobacterales</taxon>
        <taxon>Caulobacteraceae</taxon>
        <taxon>Brevundimonas</taxon>
    </lineage>
</organism>
<dbReference type="Proteomes" id="UP001363460">
    <property type="component" value="Chromosome"/>
</dbReference>
<reference evidence="8 9" key="1">
    <citation type="submission" date="2024-02" db="EMBL/GenBank/DDBJ databases">
        <title>Distribution and functional of Brevundimonas-related endobacteria within Verticillium dahliae.</title>
        <authorList>
            <person name="Zeng H."/>
        </authorList>
    </citation>
    <scope>NUCLEOTIDE SEQUENCE [LARGE SCALE GENOMIC DNA]</scope>
    <source>
        <strain evidence="8 9">TRM 44200</strain>
    </source>
</reference>
<dbReference type="EMBL" id="CP146369">
    <property type="protein sequence ID" value="WWT54040.1"/>
    <property type="molecule type" value="Genomic_DNA"/>
</dbReference>
<evidence type="ECO:0000256" key="5">
    <source>
        <dbReference type="ARBA" id="ARBA00023136"/>
    </source>
</evidence>
<evidence type="ECO:0000256" key="2">
    <source>
        <dbReference type="ARBA" id="ARBA00022448"/>
    </source>
</evidence>
<feature type="transmembrane region" description="Helical" evidence="6">
    <location>
        <begin position="286"/>
        <end position="304"/>
    </location>
</feature>
<evidence type="ECO:0000256" key="3">
    <source>
        <dbReference type="ARBA" id="ARBA00022692"/>
    </source>
</evidence>
<accession>A0ABZ2I8X2</accession>
<evidence type="ECO:0000313" key="8">
    <source>
        <dbReference type="EMBL" id="WWT54040.1"/>
    </source>
</evidence>
<feature type="transmembrane region" description="Helical" evidence="6">
    <location>
        <begin position="168"/>
        <end position="188"/>
    </location>
</feature>
<evidence type="ECO:0000256" key="6">
    <source>
        <dbReference type="SAM" id="Phobius"/>
    </source>
</evidence>
<feature type="transmembrane region" description="Helical" evidence="6">
    <location>
        <begin position="82"/>
        <end position="101"/>
    </location>
</feature>
<feature type="transmembrane region" description="Helical" evidence="6">
    <location>
        <begin position="310"/>
        <end position="328"/>
    </location>
</feature>
<name>A0ABZ2I8X2_9CAUL</name>
<gene>
    <name evidence="8" type="ORF">V8J38_12345</name>
</gene>
<proteinExistence type="predicted"/>
<feature type="transmembrane region" description="Helical" evidence="6">
    <location>
        <begin position="139"/>
        <end position="162"/>
    </location>
</feature>
<evidence type="ECO:0000259" key="7">
    <source>
        <dbReference type="PROSITE" id="PS50850"/>
    </source>
</evidence>
<dbReference type="PROSITE" id="PS50850">
    <property type="entry name" value="MFS"/>
    <property type="match status" value="1"/>
</dbReference>
<sequence length="434" mass="45751">MSLHQPKVRRAAIAFILVTAVLDIVAMGIVIPVLPHLIEEFVGSNARAGLLNGVFVALWAGMQFLASPVIGSLSDQYGRRPVILLSCAGLAADYVLMALAPNLWWLAVGRLVAGVTSSSFTTIYAYMADITEPEKRARAYGLIGAAFSGGFVLGPVLGGFLGEFGPRVPFWVAGALSGVAFLYGLFILPESLPLEKRMPFSWRRANPVGAMILLKRHAELAGLAIVNFLLYFAHHVFSAVFVLYAGLRYGWGPWQVGALLAMVGVLDMIVQGALVGPASKRFGDRATMIFGLCGGAVGIALMGWAPTGVAFIVAMFPNALWGLAMPTLQSLMTRRVGESEQGQLQGANMSVASIAGVASPLFFGWIYSVSVGEGGGRAAAWLSERGLPAVSAAADAMLSEPGLAFYLASAVLALGALIGFLTARRAERDEVTSV</sequence>
<feature type="transmembrane region" description="Helical" evidence="6">
    <location>
        <begin position="50"/>
        <end position="70"/>
    </location>
</feature>
<feature type="transmembrane region" description="Helical" evidence="6">
    <location>
        <begin position="253"/>
        <end position="274"/>
    </location>
</feature>
<evidence type="ECO:0000256" key="4">
    <source>
        <dbReference type="ARBA" id="ARBA00022989"/>
    </source>
</evidence>
<dbReference type="CDD" id="cd17388">
    <property type="entry name" value="MFS_TetA"/>
    <property type="match status" value="1"/>
</dbReference>
<dbReference type="InterPro" id="IPR011701">
    <property type="entry name" value="MFS"/>
</dbReference>
<keyword evidence="3 6" id="KW-0812">Transmembrane</keyword>
<keyword evidence="9" id="KW-1185">Reference proteome</keyword>
<dbReference type="SUPFAM" id="SSF103473">
    <property type="entry name" value="MFS general substrate transporter"/>
    <property type="match status" value="1"/>
</dbReference>
<feature type="transmembrane region" description="Helical" evidence="6">
    <location>
        <begin position="403"/>
        <end position="423"/>
    </location>
</feature>